<evidence type="ECO:0000313" key="1">
    <source>
        <dbReference type="EMBL" id="OCK72883.1"/>
    </source>
</evidence>
<gene>
    <name evidence="1" type="ORF">K432DRAFT_452101</name>
</gene>
<name>A0A8E2DWI6_9PEZI</name>
<evidence type="ECO:0000313" key="2">
    <source>
        <dbReference type="Proteomes" id="UP000250266"/>
    </source>
</evidence>
<reference evidence="1 2" key="1">
    <citation type="journal article" date="2016" name="Nat. Commun.">
        <title>Ectomycorrhizal ecology is imprinted in the genome of the dominant symbiotic fungus Cenococcum geophilum.</title>
        <authorList>
            <consortium name="DOE Joint Genome Institute"/>
            <person name="Peter M."/>
            <person name="Kohler A."/>
            <person name="Ohm R.A."/>
            <person name="Kuo A."/>
            <person name="Krutzmann J."/>
            <person name="Morin E."/>
            <person name="Arend M."/>
            <person name="Barry K.W."/>
            <person name="Binder M."/>
            <person name="Choi C."/>
            <person name="Clum A."/>
            <person name="Copeland A."/>
            <person name="Grisel N."/>
            <person name="Haridas S."/>
            <person name="Kipfer T."/>
            <person name="LaButti K."/>
            <person name="Lindquist E."/>
            <person name="Lipzen A."/>
            <person name="Maire R."/>
            <person name="Meier B."/>
            <person name="Mihaltcheva S."/>
            <person name="Molinier V."/>
            <person name="Murat C."/>
            <person name="Poggeler S."/>
            <person name="Quandt C.A."/>
            <person name="Sperisen C."/>
            <person name="Tritt A."/>
            <person name="Tisserant E."/>
            <person name="Crous P.W."/>
            <person name="Henrissat B."/>
            <person name="Nehls U."/>
            <person name="Egli S."/>
            <person name="Spatafora J.W."/>
            <person name="Grigoriev I.V."/>
            <person name="Martin F.M."/>
        </authorList>
    </citation>
    <scope>NUCLEOTIDE SEQUENCE [LARGE SCALE GENOMIC DNA]</scope>
    <source>
        <strain evidence="1 2">CBS 459.81</strain>
    </source>
</reference>
<keyword evidence="2" id="KW-1185">Reference proteome</keyword>
<evidence type="ECO:0008006" key="3">
    <source>
        <dbReference type="Google" id="ProtNLM"/>
    </source>
</evidence>
<dbReference type="AlphaFoldDB" id="A0A8E2DWI6"/>
<proteinExistence type="predicted"/>
<organism evidence="1 2">
    <name type="scientific">Lepidopterella palustris CBS 459.81</name>
    <dbReference type="NCBI Taxonomy" id="1314670"/>
    <lineage>
        <taxon>Eukaryota</taxon>
        <taxon>Fungi</taxon>
        <taxon>Dikarya</taxon>
        <taxon>Ascomycota</taxon>
        <taxon>Pezizomycotina</taxon>
        <taxon>Dothideomycetes</taxon>
        <taxon>Pleosporomycetidae</taxon>
        <taxon>Mytilinidiales</taxon>
        <taxon>Argynnaceae</taxon>
        <taxon>Lepidopterella</taxon>
    </lineage>
</organism>
<protein>
    <recommendedName>
        <fullName evidence="3">Zn(2)-C6 fungal-type domain-containing protein</fullName>
    </recommendedName>
</protein>
<dbReference type="Proteomes" id="UP000250266">
    <property type="component" value="Unassembled WGS sequence"/>
</dbReference>
<dbReference type="OrthoDB" id="3943416at2759"/>
<dbReference type="EMBL" id="KV746244">
    <property type="protein sequence ID" value="OCK72883.1"/>
    <property type="molecule type" value="Genomic_DNA"/>
</dbReference>
<sequence>MPSPCSNCAKNNWFCVLDISSGFCSECIAHGVKCSLVVEEVEFAQVQNAKDRILDKLVDIRVKERRLRKQLALLDARERKLFY</sequence>
<accession>A0A8E2DWI6</accession>